<dbReference type="AlphaFoldDB" id="A0A238JMT9"/>
<reference evidence="2" key="1">
    <citation type="submission" date="2017-05" db="EMBL/GenBank/DDBJ databases">
        <authorList>
            <person name="Rodrigo-Torres L."/>
            <person name="Arahal R. D."/>
            <person name="Lucena T."/>
        </authorList>
    </citation>
    <scope>NUCLEOTIDE SEQUENCE [LARGE SCALE GENOMIC DNA]</scope>
    <source>
        <strain evidence="2">CECT 8621</strain>
    </source>
</reference>
<sequence>MPAGYPPIHPHPGKPVRTIRDAARDGQLMILRCRLCRRCVHFLAADLVEVVEASHPCHIAPFGCSKCGSCDYVDIQWRSPAPGDIGTLLIRRPVGWKRVWKTVRFGDGDK</sequence>
<evidence type="ECO:0000313" key="2">
    <source>
        <dbReference type="Proteomes" id="UP000202922"/>
    </source>
</evidence>
<dbReference type="EMBL" id="FXYE01000001">
    <property type="protein sequence ID" value="SMX31961.1"/>
    <property type="molecule type" value="Genomic_DNA"/>
</dbReference>
<proteinExistence type="predicted"/>
<name>A0A238JMT9_9RHOB</name>
<dbReference type="Proteomes" id="UP000202922">
    <property type="component" value="Unassembled WGS sequence"/>
</dbReference>
<gene>
    <name evidence="1" type="ORF">COL8621_00665</name>
</gene>
<protein>
    <submittedName>
        <fullName evidence="1">Uncharacterized protein</fullName>
    </submittedName>
</protein>
<organism evidence="1 2">
    <name type="scientific">Actibacterium lipolyticum</name>
    <dbReference type="NCBI Taxonomy" id="1524263"/>
    <lineage>
        <taxon>Bacteria</taxon>
        <taxon>Pseudomonadati</taxon>
        <taxon>Pseudomonadota</taxon>
        <taxon>Alphaproteobacteria</taxon>
        <taxon>Rhodobacterales</taxon>
        <taxon>Roseobacteraceae</taxon>
        <taxon>Actibacterium</taxon>
    </lineage>
</organism>
<evidence type="ECO:0000313" key="1">
    <source>
        <dbReference type="EMBL" id="SMX31961.1"/>
    </source>
</evidence>
<keyword evidence="2" id="KW-1185">Reference proteome</keyword>
<accession>A0A238JMT9</accession>